<gene>
    <name evidence="2" type="ORF">Ocin01_05979</name>
</gene>
<dbReference type="Gene3D" id="2.60.40.10">
    <property type="entry name" value="Immunoglobulins"/>
    <property type="match status" value="1"/>
</dbReference>
<evidence type="ECO:0000313" key="3">
    <source>
        <dbReference type="Proteomes" id="UP000094527"/>
    </source>
</evidence>
<evidence type="ECO:0000259" key="1">
    <source>
        <dbReference type="PROSITE" id="PS50835"/>
    </source>
</evidence>
<proteinExistence type="predicted"/>
<protein>
    <recommendedName>
        <fullName evidence="1">Ig-like domain-containing protein</fullName>
    </recommendedName>
</protein>
<dbReference type="InterPro" id="IPR003599">
    <property type="entry name" value="Ig_sub"/>
</dbReference>
<dbReference type="InterPro" id="IPR007110">
    <property type="entry name" value="Ig-like_dom"/>
</dbReference>
<evidence type="ECO:0000313" key="2">
    <source>
        <dbReference type="EMBL" id="ODN00702.1"/>
    </source>
</evidence>
<dbReference type="SUPFAM" id="SSF48726">
    <property type="entry name" value="Immunoglobulin"/>
    <property type="match status" value="1"/>
</dbReference>
<dbReference type="SMART" id="SM00409">
    <property type="entry name" value="IG"/>
    <property type="match status" value="1"/>
</dbReference>
<dbReference type="EMBL" id="LJIJ01000191">
    <property type="protein sequence ID" value="ODN00702.1"/>
    <property type="molecule type" value="Genomic_DNA"/>
</dbReference>
<dbReference type="STRING" id="48709.A0A1D2N653"/>
<dbReference type="AlphaFoldDB" id="A0A1D2N653"/>
<keyword evidence="3" id="KW-1185">Reference proteome</keyword>
<sequence>MSTGALHTPVAVTTSLPAHSLMKMSAIDPVSLLQITFLVHCIVDCNFSDVTSVPTETVVTEAGANLTLACPGVTEHSLVSVLEWYCEGCSHSTPGSPQQSSSHHGVSISAFTFSCFFSCCKNMNTFYWDYNTPSSGVMYVFQEVKLVEFRRDSTTVWQNRERVTLNSETYALNFHPVIAGDTGEYQCLVNDRRLPESILKLVVQAFV</sequence>
<accession>A0A1D2N653</accession>
<dbReference type="InterPro" id="IPR036179">
    <property type="entry name" value="Ig-like_dom_sf"/>
</dbReference>
<organism evidence="2 3">
    <name type="scientific">Orchesella cincta</name>
    <name type="common">Springtail</name>
    <name type="synonym">Podura cincta</name>
    <dbReference type="NCBI Taxonomy" id="48709"/>
    <lineage>
        <taxon>Eukaryota</taxon>
        <taxon>Metazoa</taxon>
        <taxon>Ecdysozoa</taxon>
        <taxon>Arthropoda</taxon>
        <taxon>Hexapoda</taxon>
        <taxon>Collembola</taxon>
        <taxon>Entomobryomorpha</taxon>
        <taxon>Entomobryoidea</taxon>
        <taxon>Orchesellidae</taxon>
        <taxon>Orchesellinae</taxon>
        <taxon>Orchesella</taxon>
    </lineage>
</organism>
<feature type="domain" description="Ig-like" evidence="1">
    <location>
        <begin position="71"/>
        <end position="199"/>
    </location>
</feature>
<dbReference type="Proteomes" id="UP000094527">
    <property type="component" value="Unassembled WGS sequence"/>
</dbReference>
<dbReference type="OrthoDB" id="6138780at2759"/>
<name>A0A1D2N653_ORCCI</name>
<comment type="caution">
    <text evidence="2">The sequence shown here is derived from an EMBL/GenBank/DDBJ whole genome shotgun (WGS) entry which is preliminary data.</text>
</comment>
<dbReference type="OMA" id="RNTHNSA"/>
<dbReference type="InterPro" id="IPR013783">
    <property type="entry name" value="Ig-like_fold"/>
</dbReference>
<reference evidence="2 3" key="1">
    <citation type="journal article" date="2016" name="Genome Biol. Evol.">
        <title>Gene Family Evolution Reflects Adaptation to Soil Environmental Stressors in the Genome of the Collembolan Orchesella cincta.</title>
        <authorList>
            <person name="Faddeeva-Vakhrusheva A."/>
            <person name="Derks M.F."/>
            <person name="Anvar S.Y."/>
            <person name="Agamennone V."/>
            <person name="Suring W."/>
            <person name="Smit S."/>
            <person name="van Straalen N.M."/>
            <person name="Roelofs D."/>
        </authorList>
    </citation>
    <scope>NUCLEOTIDE SEQUENCE [LARGE SCALE GENOMIC DNA]</scope>
    <source>
        <tissue evidence="2">Mixed pool</tissue>
    </source>
</reference>
<dbReference type="PROSITE" id="PS50835">
    <property type="entry name" value="IG_LIKE"/>
    <property type="match status" value="1"/>
</dbReference>